<sequence>MMDSNTVWLIIIAVGIGTFALRLSFIQLAGRVALPAWAARALRFIPAAVLSAIILPAVLRGADGSLDIAIDNPRLIAGAFATLIAWWTKSVLATLAAGMCALWILQAIF</sequence>
<feature type="transmembrane region" description="Helical" evidence="1">
    <location>
        <begin position="41"/>
        <end position="59"/>
    </location>
</feature>
<dbReference type="OrthoDB" id="6119856at2"/>
<keyword evidence="1" id="KW-0472">Membrane</keyword>
<keyword evidence="1" id="KW-1133">Transmembrane helix</keyword>
<gene>
    <name evidence="2" type="ordered locus">Plav_1961</name>
</gene>
<keyword evidence="3" id="KW-1185">Reference proteome</keyword>
<keyword evidence="1" id="KW-0812">Transmembrane</keyword>
<dbReference type="HOGENOM" id="CLU_157896_1_0_5"/>
<evidence type="ECO:0000313" key="2">
    <source>
        <dbReference type="EMBL" id="ABS63576.1"/>
    </source>
</evidence>
<dbReference type="AlphaFoldDB" id="A7HUJ3"/>
<accession>A7HUJ3</accession>
<dbReference type="EMBL" id="CP000774">
    <property type="protein sequence ID" value="ABS63576.1"/>
    <property type="molecule type" value="Genomic_DNA"/>
</dbReference>
<name>A7HUJ3_PARL1</name>
<organism evidence="2 3">
    <name type="scientific">Parvibaculum lavamentivorans (strain DS-1 / DSM 13023 / NCIMB 13966)</name>
    <dbReference type="NCBI Taxonomy" id="402881"/>
    <lineage>
        <taxon>Bacteria</taxon>
        <taxon>Pseudomonadati</taxon>
        <taxon>Pseudomonadota</taxon>
        <taxon>Alphaproteobacteria</taxon>
        <taxon>Hyphomicrobiales</taxon>
        <taxon>Parvibaculaceae</taxon>
        <taxon>Parvibaculum</taxon>
    </lineage>
</organism>
<reference evidence="2 3" key="1">
    <citation type="journal article" date="2011" name="Stand. Genomic Sci.">
        <title>Complete genome sequence of Parvibaculum lavamentivorans type strain (DS-1(T)).</title>
        <authorList>
            <person name="Schleheck D."/>
            <person name="Weiss M."/>
            <person name="Pitluck S."/>
            <person name="Bruce D."/>
            <person name="Land M.L."/>
            <person name="Han S."/>
            <person name="Saunders E."/>
            <person name="Tapia R."/>
            <person name="Detter C."/>
            <person name="Brettin T."/>
            <person name="Han J."/>
            <person name="Woyke T."/>
            <person name="Goodwin L."/>
            <person name="Pennacchio L."/>
            <person name="Nolan M."/>
            <person name="Cook A.M."/>
            <person name="Kjelleberg S."/>
            <person name="Thomas T."/>
        </authorList>
    </citation>
    <scope>NUCLEOTIDE SEQUENCE [LARGE SCALE GENOMIC DNA]</scope>
    <source>
        <strain evidence="3">DS-1 / DSM 13023 / NCIMB 13966</strain>
    </source>
</reference>
<evidence type="ECO:0000313" key="3">
    <source>
        <dbReference type="Proteomes" id="UP000006377"/>
    </source>
</evidence>
<dbReference type="Proteomes" id="UP000006377">
    <property type="component" value="Chromosome"/>
</dbReference>
<protein>
    <submittedName>
        <fullName evidence="2">Branched-chain amino acid transport</fullName>
    </submittedName>
</protein>
<feature type="transmembrane region" description="Helical" evidence="1">
    <location>
        <begin position="79"/>
        <end position="105"/>
    </location>
</feature>
<dbReference type="Pfam" id="PF05437">
    <property type="entry name" value="AzlD"/>
    <property type="match status" value="1"/>
</dbReference>
<evidence type="ECO:0000256" key="1">
    <source>
        <dbReference type="SAM" id="Phobius"/>
    </source>
</evidence>
<dbReference type="STRING" id="402881.Plav_1961"/>
<dbReference type="KEGG" id="pla:Plav_1961"/>
<proteinExistence type="predicted"/>
<dbReference type="eggNOG" id="COG4392">
    <property type="taxonomic scope" value="Bacteria"/>
</dbReference>
<feature type="transmembrane region" description="Helical" evidence="1">
    <location>
        <begin position="6"/>
        <end position="29"/>
    </location>
</feature>
<dbReference type="RefSeq" id="WP_012110872.1">
    <property type="nucleotide sequence ID" value="NC_009719.1"/>
</dbReference>
<dbReference type="InterPro" id="IPR008407">
    <property type="entry name" value="Brnchd-chn_aa_trnsp_AzlD"/>
</dbReference>